<protein>
    <submittedName>
        <fullName evidence="1">Uncharacterized protein</fullName>
    </submittedName>
</protein>
<organism evidence="1">
    <name type="scientific">marine sediment metagenome</name>
    <dbReference type="NCBI Taxonomy" id="412755"/>
    <lineage>
        <taxon>unclassified sequences</taxon>
        <taxon>metagenomes</taxon>
        <taxon>ecological metagenomes</taxon>
    </lineage>
</organism>
<dbReference type="AlphaFoldDB" id="A0A0F9N4D3"/>
<proteinExistence type="predicted"/>
<dbReference type="EMBL" id="LAZR01007687">
    <property type="protein sequence ID" value="KKM83600.1"/>
    <property type="molecule type" value="Genomic_DNA"/>
</dbReference>
<reference evidence="1" key="1">
    <citation type="journal article" date="2015" name="Nature">
        <title>Complex archaea that bridge the gap between prokaryotes and eukaryotes.</title>
        <authorList>
            <person name="Spang A."/>
            <person name="Saw J.H."/>
            <person name="Jorgensen S.L."/>
            <person name="Zaremba-Niedzwiedzka K."/>
            <person name="Martijn J."/>
            <person name="Lind A.E."/>
            <person name="van Eijk R."/>
            <person name="Schleper C."/>
            <person name="Guy L."/>
            <person name="Ettema T.J."/>
        </authorList>
    </citation>
    <scope>NUCLEOTIDE SEQUENCE</scope>
</reference>
<comment type="caution">
    <text evidence="1">The sequence shown here is derived from an EMBL/GenBank/DDBJ whole genome shotgun (WGS) entry which is preliminary data.</text>
</comment>
<evidence type="ECO:0000313" key="1">
    <source>
        <dbReference type="EMBL" id="KKM83600.1"/>
    </source>
</evidence>
<name>A0A0F9N4D3_9ZZZZ</name>
<gene>
    <name evidence="1" type="ORF">LCGC14_1307760</name>
</gene>
<sequence>MHIPPYTAVDAAIAITEKTTDDHSYAVDMRATVIDLLSHPKHNQQAMTKHETDQIFILGYN</sequence>
<accession>A0A0F9N4D3</accession>